<dbReference type="SMART" id="SM00826">
    <property type="entry name" value="PKS_DH"/>
    <property type="match status" value="1"/>
</dbReference>
<dbReference type="PANTHER" id="PTHR43775">
    <property type="entry name" value="FATTY ACID SYNTHASE"/>
    <property type="match status" value="1"/>
</dbReference>
<dbReference type="RefSeq" id="WP_206343058.1">
    <property type="nucleotide sequence ID" value="NZ_JAAKZX010000477.1"/>
</dbReference>
<dbReference type="Gene3D" id="3.10.129.110">
    <property type="entry name" value="Polyketide synthase dehydratase"/>
    <property type="match status" value="1"/>
</dbReference>
<evidence type="ECO:0000313" key="7">
    <source>
        <dbReference type="Proteomes" id="UP001518140"/>
    </source>
</evidence>
<feature type="domain" description="PKS/mFAS DH" evidence="5">
    <location>
        <begin position="97"/>
        <end position="348"/>
    </location>
</feature>
<comment type="caution">
    <text evidence="6">The sequence shown here is derived from an EMBL/GenBank/DDBJ whole genome shotgun (WGS) entry which is preliminary data.</text>
</comment>
<feature type="region of interest" description="N-terminal hotdog fold" evidence="4">
    <location>
        <begin position="97"/>
        <end position="219"/>
    </location>
</feature>
<sequence>MNVFLEAGPGGVLTAMAEETLEEHEESGTPRLVVPLLRQDRPEPRSLTTALARAYVHGADVDWTALLPGGRQVELPTYAFQRRRYWLEEDHRAGTEHPVLSTAVRLADDQGAVLTGRLSLRTHPWLADHTIGGTVLFPGAGLVEIALRAGDEVGCPRLEELTLEMPLVIPEEGDVALQVRVGAQDESGWRPVSVHSQSGPDEEWTRHVSGALSQAAVTGPVDLGAWPPPGASPIELDGFYEGLAASGYGYGPVFQGLRAAWRRGDDVFAEVSLPDREHRGATGFGIHPALLDAALHAALANAEAPSDQVRLPFAWTGVSLFATGAASVRVRLSTVDADALSVHVTDTE</sequence>
<evidence type="ECO:0000256" key="2">
    <source>
        <dbReference type="ARBA" id="ARBA00022679"/>
    </source>
</evidence>
<keyword evidence="3" id="KW-0511">Multifunctional enzyme</keyword>
<name>A0ABX0EAT5_9ACTN</name>
<dbReference type="PROSITE" id="PS52019">
    <property type="entry name" value="PKS_MFAS_DH"/>
    <property type="match status" value="1"/>
</dbReference>
<feature type="active site" description="Proton acceptor; for dehydratase activity" evidence="4">
    <location>
        <position position="129"/>
    </location>
</feature>
<dbReference type="Pfam" id="PF14765">
    <property type="entry name" value="PS-DH"/>
    <property type="match status" value="1"/>
</dbReference>
<dbReference type="InterPro" id="IPR049552">
    <property type="entry name" value="PKS_DH_N"/>
</dbReference>
<feature type="region of interest" description="C-terminal hotdog fold" evidence="4">
    <location>
        <begin position="231"/>
        <end position="348"/>
    </location>
</feature>
<reference evidence="6 7" key="1">
    <citation type="submission" date="2020-02" db="EMBL/GenBank/DDBJ databases">
        <title>Whole-genome analyses of novel actinobacteria.</title>
        <authorList>
            <person name="Sahin N."/>
            <person name="Tokatli A."/>
        </authorList>
    </citation>
    <scope>NUCLEOTIDE SEQUENCE [LARGE SCALE GENOMIC DNA]</scope>
    <source>
        <strain evidence="6 7">YC419</strain>
    </source>
</reference>
<keyword evidence="7" id="KW-1185">Reference proteome</keyword>
<dbReference type="InterPro" id="IPR050091">
    <property type="entry name" value="PKS_NRPS_Biosynth_Enz"/>
</dbReference>
<dbReference type="Gene3D" id="3.30.70.3290">
    <property type="match status" value="1"/>
</dbReference>
<dbReference type="InterPro" id="IPR001227">
    <property type="entry name" value="Ac_transferase_dom_sf"/>
</dbReference>
<keyword evidence="2" id="KW-0808">Transferase</keyword>
<evidence type="ECO:0000256" key="1">
    <source>
        <dbReference type="ARBA" id="ARBA00004792"/>
    </source>
</evidence>
<dbReference type="InterPro" id="IPR020807">
    <property type="entry name" value="PKS_DH"/>
</dbReference>
<protein>
    <recommendedName>
        <fullName evidence="5">PKS/mFAS DH domain-containing protein</fullName>
    </recommendedName>
</protein>
<dbReference type="InterPro" id="IPR049551">
    <property type="entry name" value="PKS_DH_C"/>
</dbReference>
<dbReference type="InterPro" id="IPR049900">
    <property type="entry name" value="PKS_mFAS_DH"/>
</dbReference>
<feature type="non-terminal residue" evidence="6">
    <location>
        <position position="348"/>
    </location>
</feature>
<gene>
    <name evidence="6" type="ORF">G6048_48245</name>
</gene>
<dbReference type="Gene3D" id="3.40.366.10">
    <property type="entry name" value="Malonyl-Coenzyme A Acyl Carrier Protein, domain 2"/>
    <property type="match status" value="1"/>
</dbReference>
<comment type="pathway">
    <text evidence="1">Antibiotic biosynthesis.</text>
</comment>
<organism evidence="6 7">
    <name type="scientific">Streptomyces ureilyticus</name>
    <dbReference type="NCBI Taxonomy" id="1775131"/>
    <lineage>
        <taxon>Bacteria</taxon>
        <taxon>Bacillati</taxon>
        <taxon>Actinomycetota</taxon>
        <taxon>Actinomycetes</taxon>
        <taxon>Kitasatosporales</taxon>
        <taxon>Streptomycetaceae</taxon>
        <taxon>Streptomyces</taxon>
    </lineage>
</organism>
<evidence type="ECO:0000259" key="5">
    <source>
        <dbReference type="PROSITE" id="PS52019"/>
    </source>
</evidence>
<dbReference type="EMBL" id="JAAKZX010000477">
    <property type="protein sequence ID" value="NGO49516.1"/>
    <property type="molecule type" value="Genomic_DNA"/>
</dbReference>
<evidence type="ECO:0000313" key="6">
    <source>
        <dbReference type="EMBL" id="NGO49516.1"/>
    </source>
</evidence>
<accession>A0ABX0EAT5</accession>
<evidence type="ECO:0000256" key="3">
    <source>
        <dbReference type="ARBA" id="ARBA00023268"/>
    </source>
</evidence>
<proteinExistence type="predicted"/>
<evidence type="ECO:0000256" key="4">
    <source>
        <dbReference type="PROSITE-ProRule" id="PRU01363"/>
    </source>
</evidence>
<feature type="active site" description="Proton donor; for dehydratase activity" evidence="4">
    <location>
        <position position="292"/>
    </location>
</feature>
<dbReference type="Pfam" id="PF21089">
    <property type="entry name" value="PKS_DH_N"/>
    <property type="match status" value="1"/>
</dbReference>
<dbReference type="PANTHER" id="PTHR43775:SF51">
    <property type="entry name" value="INACTIVE PHENOLPHTHIOCEROL SYNTHESIS POLYKETIDE SYNTHASE TYPE I PKS1-RELATED"/>
    <property type="match status" value="1"/>
</dbReference>
<dbReference type="InterPro" id="IPR042104">
    <property type="entry name" value="PKS_dehydratase_sf"/>
</dbReference>
<dbReference type="Proteomes" id="UP001518140">
    <property type="component" value="Unassembled WGS sequence"/>
</dbReference>